<dbReference type="AlphaFoldDB" id="A0A439DDN9"/>
<evidence type="ECO:0000313" key="2">
    <source>
        <dbReference type="EMBL" id="RWA12468.1"/>
    </source>
</evidence>
<dbReference type="PANTHER" id="PTHR11552:SF123">
    <property type="entry name" value="GMC OXIDOREDUCTASE (AFU_ORTHOLOGUE AFUA_2G01770)-RELATED"/>
    <property type="match status" value="1"/>
</dbReference>
<reference evidence="2 3" key="1">
    <citation type="submission" date="2018-12" db="EMBL/GenBank/DDBJ databases">
        <title>Draft genome sequence of Xylaria grammica IHI A82.</title>
        <authorList>
            <person name="Buettner E."/>
            <person name="Kellner H."/>
        </authorList>
    </citation>
    <scope>NUCLEOTIDE SEQUENCE [LARGE SCALE GENOMIC DNA]</scope>
    <source>
        <strain evidence="2 3">IHI A82</strain>
    </source>
</reference>
<dbReference type="Gene3D" id="3.50.50.60">
    <property type="entry name" value="FAD/NAD(P)-binding domain"/>
    <property type="match status" value="1"/>
</dbReference>
<dbReference type="STRING" id="363999.A0A439DDN9"/>
<keyword evidence="3" id="KW-1185">Reference proteome</keyword>
<dbReference type="GO" id="GO:0016491">
    <property type="term" value="F:oxidoreductase activity"/>
    <property type="evidence" value="ECO:0007669"/>
    <property type="project" value="TreeGrafter"/>
</dbReference>
<dbReference type="InterPro" id="IPR012132">
    <property type="entry name" value="GMC_OxRdtase"/>
</dbReference>
<gene>
    <name evidence="2" type="ORF">EKO27_g2645</name>
</gene>
<organism evidence="2 3">
    <name type="scientific">Xylaria grammica</name>
    <dbReference type="NCBI Taxonomy" id="363999"/>
    <lineage>
        <taxon>Eukaryota</taxon>
        <taxon>Fungi</taxon>
        <taxon>Dikarya</taxon>
        <taxon>Ascomycota</taxon>
        <taxon>Pezizomycotina</taxon>
        <taxon>Sordariomycetes</taxon>
        <taxon>Xylariomycetidae</taxon>
        <taxon>Xylariales</taxon>
        <taxon>Xylariaceae</taxon>
        <taxon>Xylaria</taxon>
    </lineage>
</organism>
<dbReference type="EMBL" id="RYZI01000050">
    <property type="protein sequence ID" value="RWA12468.1"/>
    <property type="molecule type" value="Genomic_DNA"/>
</dbReference>
<comment type="similarity">
    <text evidence="1">Belongs to the GMC oxidoreductase family.</text>
</comment>
<dbReference type="InterPro" id="IPR036188">
    <property type="entry name" value="FAD/NAD-bd_sf"/>
</dbReference>
<comment type="caution">
    <text evidence="2">The sequence shown here is derived from an EMBL/GenBank/DDBJ whole genome shotgun (WGS) entry which is preliminary data.</text>
</comment>
<evidence type="ECO:0000313" key="3">
    <source>
        <dbReference type="Proteomes" id="UP000286045"/>
    </source>
</evidence>
<dbReference type="GO" id="GO:0050660">
    <property type="term" value="F:flavin adenine dinucleotide binding"/>
    <property type="evidence" value="ECO:0007669"/>
    <property type="project" value="InterPro"/>
</dbReference>
<sequence length="171" mass="18742">MSQEGNNAYIEGNGTATQGLDARYIPPRLKKITTQNNPPFLPSSSQLLPTQGTAGVRSALMDPRPGSNMRTAAPMVPSGEDGVGRAGHVFYFRREEWVYGRQKGVELANGRKMTARREIVICARAYRTPQVLMISGVGPSAVLEEHGIPVAYDAPQGSQNFYRRFALYLEA</sequence>
<dbReference type="PANTHER" id="PTHR11552">
    <property type="entry name" value="GLUCOSE-METHANOL-CHOLINE GMC OXIDOREDUCTASE"/>
    <property type="match status" value="1"/>
</dbReference>
<accession>A0A439DDN9</accession>
<name>A0A439DDN9_9PEZI</name>
<evidence type="ECO:0000256" key="1">
    <source>
        <dbReference type="ARBA" id="ARBA00010790"/>
    </source>
</evidence>
<protein>
    <submittedName>
        <fullName evidence="2">Uncharacterized protein</fullName>
    </submittedName>
</protein>
<dbReference type="SUPFAM" id="SSF51905">
    <property type="entry name" value="FAD/NAD(P)-binding domain"/>
    <property type="match status" value="1"/>
</dbReference>
<dbReference type="Proteomes" id="UP000286045">
    <property type="component" value="Unassembled WGS sequence"/>
</dbReference>
<proteinExistence type="inferred from homology"/>